<dbReference type="SUPFAM" id="SSF48452">
    <property type="entry name" value="TPR-like"/>
    <property type="match status" value="1"/>
</dbReference>
<dbReference type="Gene3D" id="1.10.510.10">
    <property type="entry name" value="Transferase(Phosphotransferase) domain 1"/>
    <property type="match status" value="1"/>
</dbReference>
<dbReference type="AlphaFoldDB" id="A0A7X6RJF4"/>
<keyword evidence="3" id="KW-0808">Transferase</keyword>
<evidence type="ECO:0000313" key="9">
    <source>
        <dbReference type="Proteomes" id="UP000523447"/>
    </source>
</evidence>
<keyword evidence="5 8" id="KW-0418">Kinase</keyword>
<dbReference type="RefSeq" id="WP_040723807.1">
    <property type="nucleotide sequence ID" value="NZ_CAWPHS010000020.1"/>
</dbReference>
<dbReference type="PANTHER" id="PTHR43289">
    <property type="entry name" value="MITOGEN-ACTIVATED PROTEIN KINASE KINASE KINASE 20-RELATED"/>
    <property type="match status" value="1"/>
</dbReference>
<dbReference type="Proteomes" id="UP000523447">
    <property type="component" value="Unassembled WGS sequence"/>
</dbReference>
<dbReference type="PROSITE" id="PS00108">
    <property type="entry name" value="PROTEIN_KINASE_ST"/>
    <property type="match status" value="1"/>
</dbReference>
<dbReference type="Gene3D" id="1.25.40.10">
    <property type="entry name" value="Tetratricopeptide repeat domain"/>
    <property type="match status" value="1"/>
</dbReference>
<protein>
    <recommendedName>
        <fullName evidence="1">non-specific serine/threonine protein kinase</fullName>
        <ecNumber evidence="1">2.7.11.1</ecNumber>
    </recommendedName>
</protein>
<comment type="caution">
    <text evidence="8">The sequence shown here is derived from an EMBL/GenBank/DDBJ whole genome shotgun (WGS) entry which is preliminary data.</text>
</comment>
<gene>
    <name evidence="8" type="ORF">HGA07_21620</name>
</gene>
<feature type="domain" description="Protein kinase" evidence="7">
    <location>
        <begin position="10"/>
        <end position="278"/>
    </location>
</feature>
<dbReference type="GO" id="GO:0005524">
    <property type="term" value="F:ATP binding"/>
    <property type="evidence" value="ECO:0007669"/>
    <property type="project" value="UniProtKB-KW"/>
</dbReference>
<evidence type="ECO:0000259" key="7">
    <source>
        <dbReference type="PROSITE" id="PS50011"/>
    </source>
</evidence>
<accession>A0A7X6RJF4</accession>
<evidence type="ECO:0000256" key="5">
    <source>
        <dbReference type="ARBA" id="ARBA00022777"/>
    </source>
</evidence>
<dbReference type="CDD" id="cd14014">
    <property type="entry name" value="STKc_PknB_like"/>
    <property type="match status" value="1"/>
</dbReference>
<dbReference type="InterPro" id="IPR011990">
    <property type="entry name" value="TPR-like_helical_dom_sf"/>
</dbReference>
<reference evidence="8 9" key="1">
    <citation type="submission" date="2020-04" db="EMBL/GenBank/DDBJ databases">
        <title>MicrobeNet Type strains.</title>
        <authorList>
            <person name="Nicholson A.C."/>
        </authorList>
    </citation>
    <scope>NUCLEOTIDE SEQUENCE [LARGE SCALE GENOMIC DNA]</scope>
    <source>
        <strain evidence="8 9">DSM 44445</strain>
    </source>
</reference>
<dbReference type="InterPro" id="IPR000719">
    <property type="entry name" value="Prot_kinase_dom"/>
</dbReference>
<organism evidence="8 9">
    <name type="scientific">Nocardia veterana</name>
    <dbReference type="NCBI Taxonomy" id="132249"/>
    <lineage>
        <taxon>Bacteria</taxon>
        <taxon>Bacillati</taxon>
        <taxon>Actinomycetota</taxon>
        <taxon>Actinomycetes</taxon>
        <taxon>Mycobacteriales</taxon>
        <taxon>Nocardiaceae</taxon>
        <taxon>Nocardia</taxon>
    </lineage>
</organism>
<dbReference type="EMBL" id="JAAXPE010000027">
    <property type="protein sequence ID" value="NKY88207.1"/>
    <property type="molecule type" value="Genomic_DNA"/>
</dbReference>
<sequence>MRVERIDGRYELTEQISSGGMGSVWRGYDVVLDREVAIKLIRVDQVVTKAQAEEFSQRFQREARVTARIRHHGVPQVYDAVLDASYENVYLVMELIDGTPLRNYIDPSTPLPLAWVAAVAAQIATVLSHAHALPVVHRDLKPDNILVTRDGAVKVIDFGIAAMLDPHAKRLTSTGQIIGTLRYMSPESVHGLRVTPRSDLYALGCIMHEMACGSPIFPSESQVELMHLHAHVEPTRLRELRPDVPAEFERLVLDLVRKDPAARPSDAYAVYELLLPFLPGPDSAVPPTELYLSGFPDPTRVFRRPNAPLETDQIEPTRSFRQEMPPTAPLSAMHLQTAIENAERRYYELWEEQRFAQAADALSSVIACAGEVHGPDNAKVLNLRSLVAYALELSGDHRSARREFDSLAVAYRRVEGKFSETAWDCRASSARCRMALGDIEEGLADMEQLVAEAVELTSDGSEVALRLRVQYGELLAGAGDFAGARNVLQPAYDDVCLIKGPDDELAEEVAEVLAGLQRGEVGVADE</sequence>
<dbReference type="Pfam" id="PF00069">
    <property type="entry name" value="Pkinase"/>
    <property type="match status" value="1"/>
</dbReference>
<keyword evidence="6" id="KW-0067">ATP-binding</keyword>
<dbReference type="InterPro" id="IPR011009">
    <property type="entry name" value="Kinase-like_dom_sf"/>
</dbReference>
<evidence type="ECO:0000313" key="8">
    <source>
        <dbReference type="EMBL" id="NKY88207.1"/>
    </source>
</evidence>
<name>A0A7X6RJF4_9NOCA</name>
<evidence type="ECO:0000256" key="2">
    <source>
        <dbReference type="ARBA" id="ARBA00022527"/>
    </source>
</evidence>
<dbReference type="GO" id="GO:0004674">
    <property type="term" value="F:protein serine/threonine kinase activity"/>
    <property type="evidence" value="ECO:0007669"/>
    <property type="project" value="UniProtKB-KW"/>
</dbReference>
<proteinExistence type="predicted"/>
<dbReference type="SMART" id="SM00220">
    <property type="entry name" value="S_TKc"/>
    <property type="match status" value="1"/>
</dbReference>
<evidence type="ECO:0000256" key="6">
    <source>
        <dbReference type="ARBA" id="ARBA00022840"/>
    </source>
</evidence>
<dbReference type="PROSITE" id="PS50011">
    <property type="entry name" value="PROTEIN_KINASE_DOM"/>
    <property type="match status" value="1"/>
</dbReference>
<evidence type="ECO:0000256" key="3">
    <source>
        <dbReference type="ARBA" id="ARBA00022679"/>
    </source>
</evidence>
<dbReference type="SUPFAM" id="SSF56112">
    <property type="entry name" value="Protein kinase-like (PK-like)"/>
    <property type="match status" value="1"/>
</dbReference>
<keyword evidence="9" id="KW-1185">Reference proteome</keyword>
<dbReference type="Gene3D" id="3.30.200.20">
    <property type="entry name" value="Phosphorylase Kinase, domain 1"/>
    <property type="match status" value="1"/>
</dbReference>
<evidence type="ECO:0000256" key="4">
    <source>
        <dbReference type="ARBA" id="ARBA00022741"/>
    </source>
</evidence>
<keyword evidence="2 8" id="KW-0723">Serine/threonine-protein kinase</keyword>
<dbReference type="PANTHER" id="PTHR43289:SF6">
    <property type="entry name" value="SERINE_THREONINE-PROTEIN KINASE NEKL-3"/>
    <property type="match status" value="1"/>
</dbReference>
<dbReference type="InterPro" id="IPR008271">
    <property type="entry name" value="Ser/Thr_kinase_AS"/>
</dbReference>
<keyword evidence="4" id="KW-0547">Nucleotide-binding</keyword>
<evidence type="ECO:0000256" key="1">
    <source>
        <dbReference type="ARBA" id="ARBA00012513"/>
    </source>
</evidence>
<dbReference type="EC" id="2.7.11.1" evidence="1"/>